<gene>
    <name evidence="1" type="ORF">DI628_00275</name>
</gene>
<evidence type="ECO:0000313" key="2">
    <source>
        <dbReference type="Proteomes" id="UP000320948"/>
    </source>
</evidence>
<reference evidence="1 2" key="1">
    <citation type="journal article" date="2017" name="Nat. Commun.">
        <title>In situ click chemistry generation of cyclooxygenase-2 inhibitors.</title>
        <authorList>
            <person name="Bhardwaj A."/>
            <person name="Kaur J."/>
            <person name="Wuest M."/>
            <person name="Wuest F."/>
        </authorList>
    </citation>
    <scope>NUCLEOTIDE SEQUENCE [LARGE SCALE GENOMIC DNA]</scope>
    <source>
        <strain evidence="1">S2_018_000_R2_106</strain>
    </source>
</reference>
<accession>A0A6N4RAI7</accession>
<dbReference type="Proteomes" id="UP000320948">
    <property type="component" value="Unassembled WGS sequence"/>
</dbReference>
<sequence length="129" mass="14348">MNAQAQHHFLEAYCRCMNTLDIAPLAAVLHPNFTYAAQTVAEELTPCATFLDYMDGKLETLRKNKQTLPVWAELCAPGEERPYALLAQGNKDNVVAVVFAKEKDGLLLRLDLCIVPPPQNFARTGVYPN</sequence>
<comment type="caution">
    <text evidence="1">The sequence shown here is derived from an EMBL/GenBank/DDBJ whole genome shotgun (WGS) entry which is preliminary data.</text>
</comment>
<organism evidence="1 2">
    <name type="scientific">Blastochloris viridis</name>
    <name type="common">Rhodopseudomonas viridis</name>
    <dbReference type="NCBI Taxonomy" id="1079"/>
    <lineage>
        <taxon>Bacteria</taxon>
        <taxon>Pseudomonadati</taxon>
        <taxon>Pseudomonadota</taxon>
        <taxon>Alphaproteobacteria</taxon>
        <taxon>Hyphomicrobiales</taxon>
        <taxon>Blastochloridaceae</taxon>
        <taxon>Blastochloris</taxon>
    </lineage>
</organism>
<name>A0A6N4RAI7_BLAVI</name>
<evidence type="ECO:0008006" key="3">
    <source>
        <dbReference type="Google" id="ProtNLM"/>
    </source>
</evidence>
<dbReference type="AlphaFoldDB" id="A0A6N4RAI7"/>
<proteinExistence type="predicted"/>
<evidence type="ECO:0000313" key="1">
    <source>
        <dbReference type="EMBL" id="TKW61102.1"/>
    </source>
</evidence>
<protein>
    <recommendedName>
        <fullName evidence="3">Nuclear transport factor 2 family protein</fullName>
    </recommendedName>
</protein>
<dbReference type="EMBL" id="VAFM01000001">
    <property type="protein sequence ID" value="TKW61102.1"/>
    <property type="molecule type" value="Genomic_DNA"/>
</dbReference>